<reference evidence="8" key="1">
    <citation type="submission" date="2017-07" db="EMBL/GenBank/DDBJ databases">
        <title>Taro Niue Genome Assembly and Annotation.</title>
        <authorList>
            <person name="Atibalentja N."/>
            <person name="Keating K."/>
            <person name="Fields C.J."/>
        </authorList>
    </citation>
    <scope>NUCLEOTIDE SEQUENCE</scope>
    <source>
        <strain evidence="8">Niue_2</strain>
        <tissue evidence="8">Leaf</tissue>
    </source>
</reference>
<feature type="region of interest" description="Disordered" evidence="6">
    <location>
        <begin position="110"/>
        <end position="143"/>
    </location>
</feature>
<dbReference type="InterPro" id="IPR050974">
    <property type="entry name" value="Plant_ZF_CCCH"/>
</dbReference>
<dbReference type="PANTHER" id="PTHR12506:SF50">
    <property type="entry name" value="ZINC FINGER CCCH DOMAIN-CONTAINING PROTEIN 26"/>
    <property type="match status" value="1"/>
</dbReference>
<dbReference type="AlphaFoldDB" id="A0A843X3G8"/>
<evidence type="ECO:0000256" key="1">
    <source>
        <dbReference type="ARBA" id="ARBA00022723"/>
    </source>
</evidence>
<evidence type="ECO:0000256" key="5">
    <source>
        <dbReference type="PROSITE-ProRule" id="PRU00723"/>
    </source>
</evidence>
<keyword evidence="1 5" id="KW-0479">Metal-binding</keyword>
<evidence type="ECO:0000256" key="4">
    <source>
        <dbReference type="ARBA" id="ARBA00023125"/>
    </source>
</evidence>
<dbReference type="InterPro" id="IPR036855">
    <property type="entry name" value="Znf_CCCH_sf"/>
</dbReference>
<keyword evidence="9" id="KW-1185">Reference proteome</keyword>
<protein>
    <recommendedName>
        <fullName evidence="7">C3H1-type domain-containing protein</fullName>
    </recommendedName>
</protein>
<dbReference type="PANTHER" id="PTHR12506">
    <property type="entry name" value="PROTEIN PHOSPHATASE RELATED"/>
    <property type="match status" value="1"/>
</dbReference>
<dbReference type="Proteomes" id="UP000652761">
    <property type="component" value="Unassembled WGS sequence"/>
</dbReference>
<dbReference type="EMBL" id="NMUH01004577">
    <property type="protein sequence ID" value="MQM10110.1"/>
    <property type="molecule type" value="Genomic_DNA"/>
</dbReference>
<dbReference type="GO" id="GO:0008270">
    <property type="term" value="F:zinc ion binding"/>
    <property type="evidence" value="ECO:0007669"/>
    <property type="project" value="UniProtKB-KW"/>
</dbReference>
<dbReference type="SMART" id="SM00356">
    <property type="entry name" value="ZnF_C3H1"/>
    <property type="match status" value="2"/>
</dbReference>
<feature type="domain" description="C3H1-type" evidence="7">
    <location>
        <begin position="192"/>
        <end position="220"/>
    </location>
</feature>
<dbReference type="PROSITE" id="PS50103">
    <property type="entry name" value="ZF_C3H1"/>
    <property type="match status" value="2"/>
</dbReference>
<feature type="region of interest" description="Disordered" evidence="6">
    <location>
        <begin position="252"/>
        <end position="310"/>
    </location>
</feature>
<feature type="compositionally biased region" description="Polar residues" evidence="6">
    <location>
        <begin position="110"/>
        <end position="131"/>
    </location>
</feature>
<name>A0A843X3G8_COLES</name>
<evidence type="ECO:0000256" key="2">
    <source>
        <dbReference type="ARBA" id="ARBA00022771"/>
    </source>
</evidence>
<sequence length="310" mass="33591">MRQKRRVLTQVASDDDDETLPLESEVPYARVARRLVRIDDSTQALSDDDDEVAIGVTGAGVGHGGIGYMVPRFSLGKGVEPCVLPPPSLFFPPPMRSLFPPSLLKLTSGGTMNAVSSSEAPGGNHISNSKLQTQSSSSTQAMFPDRPDQPDCQYFMKTGSCKYGSSCKYHHPKEKIAQLAAGSMGPHMLPLRPGHAVCTYYSTYGNCKYGSACKFDHPYPLAGYYGYTYPALPMWDPSALFPYQRSSSMNWTTSNVSAPETVKVPDGFPKPESTSKKQNVDANMAEDQPPQAISPSQTAPSSESTQDQSD</sequence>
<evidence type="ECO:0000256" key="3">
    <source>
        <dbReference type="ARBA" id="ARBA00022833"/>
    </source>
</evidence>
<gene>
    <name evidence="8" type="ORF">Taro_042996</name>
</gene>
<feature type="compositionally biased region" description="Polar residues" evidence="6">
    <location>
        <begin position="291"/>
        <end position="310"/>
    </location>
</feature>
<proteinExistence type="predicted"/>
<evidence type="ECO:0000256" key="6">
    <source>
        <dbReference type="SAM" id="MobiDB-lite"/>
    </source>
</evidence>
<dbReference type="Gene3D" id="4.10.1000.10">
    <property type="entry name" value="Zinc finger, CCCH-type"/>
    <property type="match status" value="2"/>
</dbReference>
<dbReference type="Pfam" id="PF00642">
    <property type="entry name" value="zf-CCCH"/>
    <property type="match status" value="2"/>
</dbReference>
<keyword evidence="2 5" id="KW-0863">Zinc-finger</keyword>
<accession>A0A843X3G8</accession>
<dbReference type="OrthoDB" id="411372at2759"/>
<feature type="zinc finger region" description="C3H1-type" evidence="5">
    <location>
        <begin position="146"/>
        <end position="174"/>
    </location>
</feature>
<feature type="zinc finger region" description="C3H1-type" evidence="5">
    <location>
        <begin position="192"/>
        <end position="220"/>
    </location>
</feature>
<dbReference type="GO" id="GO:0003729">
    <property type="term" value="F:mRNA binding"/>
    <property type="evidence" value="ECO:0007669"/>
    <property type="project" value="UniProtKB-ARBA"/>
</dbReference>
<keyword evidence="3 5" id="KW-0862">Zinc</keyword>
<evidence type="ECO:0000259" key="7">
    <source>
        <dbReference type="PROSITE" id="PS50103"/>
    </source>
</evidence>
<dbReference type="GO" id="GO:0003677">
    <property type="term" value="F:DNA binding"/>
    <property type="evidence" value="ECO:0007669"/>
    <property type="project" value="UniProtKB-KW"/>
</dbReference>
<dbReference type="InterPro" id="IPR000571">
    <property type="entry name" value="Znf_CCCH"/>
</dbReference>
<dbReference type="SUPFAM" id="SSF90229">
    <property type="entry name" value="CCCH zinc finger"/>
    <property type="match status" value="2"/>
</dbReference>
<comment type="caution">
    <text evidence="8">The sequence shown here is derived from an EMBL/GenBank/DDBJ whole genome shotgun (WGS) entry which is preliminary data.</text>
</comment>
<evidence type="ECO:0000313" key="8">
    <source>
        <dbReference type="EMBL" id="MQM10110.1"/>
    </source>
</evidence>
<organism evidence="8 9">
    <name type="scientific">Colocasia esculenta</name>
    <name type="common">Wild taro</name>
    <name type="synonym">Arum esculentum</name>
    <dbReference type="NCBI Taxonomy" id="4460"/>
    <lineage>
        <taxon>Eukaryota</taxon>
        <taxon>Viridiplantae</taxon>
        <taxon>Streptophyta</taxon>
        <taxon>Embryophyta</taxon>
        <taxon>Tracheophyta</taxon>
        <taxon>Spermatophyta</taxon>
        <taxon>Magnoliopsida</taxon>
        <taxon>Liliopsida</taxon>
        <taxon>Araceae</taxon>
        <taxon>Aroideae</taxon>
        <taxon>Colocasieae</taxon>
        <taxon>Colocasia</taxon>
    </lineage>
</organism>
<evidence type="ECO:0000313" key="9">
    <source>
        <dbReference type="Proteomes" id="UP000652761"/>
    </source>
</evidence>
<keyword evidence="4" id="KW-0238">DNA-binding</keyword>
<feature type="domain" description="C3H1-type" evidence="7">
    <location>
        <begin position="146"/>
        <end position="174"/>
    </location>
</feature>